<feature type="chain" id="PRO_5012605965" evidence="1">
    <location>
        <begin position="35"/>
        <end position="188"/>
    </location>
</feature>
<gene>
    <name evidence="2" type="ORF">SAMN05421879_101290</name>
</gene>
<dbReference type="EMBL" id="OBQK01000001">
    <property type="protein sequence ID" value="SOC51728.1"/>
    <property type="molecule type" value="Genomic_DNA"/>
</dbReference>
<keyword evidence="1" id="KW-0732">Signal</keyword>
<keyword evidence="3" id="KW-1185">Reference proteome</keyword>
<reference evidence="3" key="1">
    <citation type="submission" date="2017-08" db="EMBL/GenBank/DDBJ databases">
        <authorList>
            <person name="Varghese N."/>
            <person name="Submissions S."/>
        </authorList>
    </citation>
    <scope>NUCLEOTIDE SEQUENCE [LARGE SCALE GENOMIC DNA]</scope>
    <source>
        <strain evidence="3">USBA17B2</strain>
    </source>
</reference>
<accession>A0A285VDV0</accession>
<evidence type="ECO:0000256" key="1">
    <source>
        <dbReference type="SAM" id="SignalP"/>
    </source>
</evidence>
<sequence length="188" mass="19264">MTSSVTRPTRRTLVKGAAWSVPVVAVAGAAPAFAASGGPPSVVVGGACKLPGNSCGDVFVKGYIFDVTITNGTTEPIYIYGDDIIITETNPDIDLFFQAAVDATTGDVITFPYLLEPGQSLVIVLNAGENGNSANQSLTGTIQVPWGHTPDPSDDTDHLPAVDGFSFASTPPVQNPGCTVTLPPNCGA</sequence>
<dbReference type="PROSITE" id="PS51318">
    <property type="entry name" value="TAT"/>
    <property type="match status" value="1"/>
</dbReference>
<evidence type="ECO:0000313" key="3">
    <source>
        <dbReference type="Proteomes" id="UP000219688"/>
    </source>
</evidence>
<dbReference type="AlphaFoldDB" id="A0A285VDV0"/>
<dbReference type="InterPro" id="IPR006311">
    <property type="entry name" value="TAT_signal"/>
</dbReference>
<feature type="signal peptide" evidence="1">
    <location>
        <begin position="1"/>
        <end position="34"/>
    </location>
</feature>
<proteinExistence type="predicted"/>
<evidence type="ECO:0000313" key="2">
    <source>
        <dbReference type="EMBL" id="SOC51728.1"/>
    </source>
</evidence>
<dbReference type="Proteomes" id="UP000219688">
    <property type="component" value="Unassembled WGS sequence"/>
</dbReference>
<name>A0A285VDV0_9MICO</name>
<protein>
    <submittedName>
        <fullName evidence="2">Uncharacterized protein</fullName>
    </submittedName>
</protein>
<dbReference type="RefSeq" id="WP_141401366.1">
    <property type="nucleotide sequence ID" value="NZ_OBQK01000001.1"/>
</dbReference>
<organism evidence="2 3">
    <name type="scientific">Ornithinimicrobium cerasi</name>
    <dbReference type="NCBI Taxonomy" id="2248773"/>
    <lineage>
        <taxon>Bacteria</taxon>
        <taxon>Bacillati</taxon>
        <taxon>Actinomycetota</taxon>
        <taxon>Actinomycetes</taxon>
        <taxon>Micrococcales</taxon>
        <taxon>Ornithinimicrobiaceae</taxon>
        <taxon>Ornithinimicrobium</taxon>
    </lineage>
</organism>